<evidence type="ECO:0000313" key="2">
    <source>
        <dbReference type="EMBL" id="KAL1633137.1"/>
    </source>
</evidence>
<evidence type="ECO:0000256" key="1">
    <source>
        <dbReference type="SAM" id="MobiDB-lite"/>
    </source>
</evidence>
<evidence type="ECO:0000313" key="3">
    <source>
        <dbReference type="Proteomes" id="UP001521184"/>
    </source>
</evidence>
<keyword evidence="3" id="KW-1185">Reference proteome</keyword>
<feature type="compositionally biased region" description="Basic residues" evidence="1">
    <location>
        <begin position="1"/>
        <end position="12"/>
    </location>
</feature>
<proteinExistence type="predicted"/>
<feature type="compositionally biased region" description="Basic residues" evidence="1">
    <location>
        <begin position="155"/>
        <end position="167"/>
    </location>
</feature>
<feature type="non-terminal residue" evidence="2">
    <location>
        <position position="1"/>
    </location>
</feature>
<sequence length="167" mass="19275">YAHRLRRRRRALRGPAHPPSPNQLHRPSPAPRHPPAHQRDRVGAPDAQGLPQPRRPRLRHRGRPAAHADARARPGRRRPGAARQARPLQHHPLARPLLRGQLRPRRRGRHPPQLPRLQGRVHAPEQGARQLPVRGRRQPVRSQGQGDERAGYGERHRRAGRWRRRGL</sequence>
<feature type="region of interest" description="Disordered" evidence="1">
    <location>
        <begin position="1"/>
        <end position="167"/>
    </location>
</feature>
<name>A0ABR3T141_9PEZI</name>
<reference evidence="2 3" key="1">
    <citation type="journal article" date="2023" name="Plant Dis.">
        <title>First Report of Diplodia intermedia Causing Canker and Dieback Diseases on Apple Trees in Canada.</title>
        <authorList>
            <person name="Ellouze W."/>
            <person name="Ilyukhin E."/>
            <person name="Sulman M."/>
            <person name="Ali S."/>
        </authorList>
    </citation>
    <scope>NUCLEOTIDE SEQUENCE [LARGE SCALE GENOMIC DNA]</scope>
    <source>
        <strain evidence="2 3">M45-28</strain>
    </source>
</reference>
<dbReference type="EMBL" id="JAKEKT020000163">
    <property type="protein sequence ID" value="KAL1633137.1"/>
    <property type="molecule type" value="Genomic_DNA"/>
</dbReference>
<accession>A0ABR3T141</accession>
<feature type="compositionally biased region" description="Basic residues" evidence="1">
    <location>
        <begin position="54"/>
        <end position="64"/>
    </location>
</feature>
<feature type="non-terminal residue" evidence="2">
    <location>
        <position position="167"/>
    </location>
</feature>
<gene>
    <name evidence="2" type="ORF">SLS58_011186</name>
</gene>
<comment type="caution">
    <text evidence="2">The sequence shown here is derived from an EMBL/GenBank/DDBJ whole genome shotgun (WGS) entry which is preliminary data.</text>
</comment>
<organism evidence="2 3">
    <name type="scientific">Diplodia intermedia</name>
    <dbReference type="NCBI Taxonomy" id="856260"/>
    <lineage>
        <taxon>Eukaryota</taxon>
        <taxon>Fungi</taxon>
        <taxon>Dikarya</taxon>
        <taxon>Ascomycota</taxon>
        <taxon>Pezizomycotina</taxon>
        <taxon>Dothideomycetes</taxon>
        <taxon>Dothideomycetes incertae sedis</taxon>
        <taxon>Botryosphaeriales</taxon>
        <taxon>Botryosphaeriaceae</taxon>
        <taxon>Diplodia</taxon>
    </lineage>
</organism>
<dbReference type="Proteomes" id="UP001521184">
    <property type="component" value="Unassembled WGS sequence"/>
</dbReference>
<protein>
    <submittedName>
        <fullName evidence="2">Uncharacterized protein</fullName>
    </submittedName>
</protein>